<name>A0A9X9XDY5_9PROT</name>
<accession>A0A9X9XDY5</accession>
<reference evidence="1" key="2">
    <citation type="journal article" date="2021" name="Syst. Appl. Microbiol.">
        <title>Roseomonas hellenica sp. nov., isolated from roots of wild-growing Alkanna tinctoria.</title>
        <authorList>
            <person name="Rat A."/>
            <person name="Naranjo H.D."/>
            <person name="Lebbe L."/>
            <person name="Cnockaert M."/>
            <person name="Krigas N."/>
            <person name="Grigoriadou K."/>
            <person name="Maloupa E."/>
            <person name="Willems A."/>
        </authorList>
    </citation>
    <scope>NUCLEOTIDE SEQUENCE</scope>
    <source>
        <strain evidence="1">LMG 31228</strain>
    </source>
</reference>
<gene>
    <name evidence="1" type="ORF">GXW74_15610</name>
</gene>
<sequence length="67" mass="7806">MSDTREAEAEAIRRRYAVVFREPLESLRNQPVEMLRRLLAKADAQRELYLSLGFEVDDPETEAAPRE</sequence>
<organism evidence="1 2">
    <name type="scientific">Neoroseomonas eburnea</name>
    <dbReference type="NCBI Taxonomy" id="1346889"/>
    <lineage>
        <taxon>Bacteria</taxon>
        <taxon>Pseudomonadati</taxon>
        <taxon>Pseudomonadota</taxon>
        <taxon>Alphaproteobacteria</taxon>
        <taxon>Acetobacterales</taxon>
        <taxon>Acetobacteraceae</taxon>
        <taxon>Neoroseomonas</taxon>
    </lineage>
</organism>
<comment type="caution">
    <text evidence="1">The sequence shown here is derived from an EMBL/GenBank/DDBJ whole genome shotgun (WGS) entry which is preliminary data.</text>
</comment>
<evidence type="ECO:0000313" key="2">
    <source>
        <dbReference type="Proteomes" id="UP001138709"/>
    </source>
</evidence>
<reference evidence="1" key="1">
    <citation type="submission" date="2020-01" db="EMBL/GenBank/DDBJ databases">
        <authorList>
            <person name="Rat A."/>
        </authorList>
    </citation>
    <scope>NUCLEOTIDE SEQUENCE</scope>
    <source>
        <strain evidence="1">LMG 31228</strain>
    </source>
</reference>
<keyword evidence="2" id="KW-1185">Reference proteome</keyword>
<dbReference type="EMBL" id="JAAEDL010000015">
    <property type="protein sequence ID" value="MBR0681921.1"/>
    <property type="molecule type" value="Genomic_DNA"/>
</dbReference>
<dbReference type="AlphaFoldDB" id="A0A9X9XDY5"/>
<dbReference type="RefSeq" id="WP_211847456.1">
    <property type="nucleotide sequence ID" value="NZ_JAAEDL010000015.1"/>
</dbReference>
<proteinExistence type="predicted"/>
<evidence type="ECO:0000313" key="1">
    <source>
        <dbReference type="EMBL" id="MBR0681921.1"/>
    </source>
</evidence>
<protein>
    <submittedName>
        <fullName evidence="1">Uncharacterized protein</fullName>
    </submittedName>
</protein>
<dbReference type="Proteomes" id="UP001138709">
    <property type="component" value="Unassembled WGS sequence"/>
</dbReference>